<feature type="binding site" evidence="3">
    <location>
        <position position="278"/>
    </location>
    <ligand>
        <name>Mg(2+)</name>
        <dbReference type="ChEBI" id="CHEBI:18420"/>
    </ligand>
</feature>
<dbReference type="PANTHER" id="PTHR11596:SF72">
    <property type="entry name" value="ALKALINE PHOSPHATASE"/>
    <property type="match status" value="1"/>
</dbReference>
<comment type="caution">
    <text evidence="6">The sequence shown here is derived from an EMBL/GenBank/DDBJ whole genome shotgun (WGS) entry which is preliminary data.</text>
</comment>
<dbReference type="RefSeq" id="XP_031022768.1">
    <property type="nucleotide sequence ID" value="XM_031171259.1"/>
</dbReference>
<dbReference type="AlphaFoldDB" id="A0A507BWQ2"/>
<feature type="binding site" evidence="3">
    <location>
        <position position="280"/>
    </location>
    <ligand>
        <name>Mg(2+)</name>
        <dbReference type="ChEBI" id="CHEBI:18420"/>
    </ligand>
</feature>
<feature type="binding site" evidence="3">
    <location>
        <position position="631"/>
    </location>
    <ligand>
        <name>Zn(2+)</name>
        <dbReference type="ChEBI" id="CHEBI:29105"/>
        <label>2</label>
    </ligand>
</feature>
<name>A0A507BWQ2_9FUNG</name>
<evidence type="ECO:0000256" key="4">
    <source>
        <dbReference type="RuleBase" id="RU003946"/>
    </source>
</evidence>
<reference evidence="6 7" key="1">
    <citation type="journal article" date="2019" name="Sci. Rep.">
        <title>Comparative genomics of chytrid fungi reveal insights into the obligate biotrophic and pathogenic lifestyle of Synchytrium endobioticum.</title>
        <authorList>
            <person name="van de Vossenberg B.T.L.H."/>
            <person name="Warris S."/>
            <person name="Nguyen H.D.T."/>
            <person name="van Gent-Pelzer M.P.E."/>
            <person name="Joly D.L."/>
            <person name="van de Geest H.C."/>
            <person name="Bonants P.J.M."/>
            <person name="Smith D.S."/>
            <person name="Levesque C.A."/>
            <person name="van der Lee T.A.J."/>
        </authorList>
    </citation>
    <scope>NUCLEOTIDE SEQUENCE [LARGE SCALE GENOMIC DNA]</scope>
    <source>
        <strain evidence="6 7">JEL517</strain>
    </source>
</reference>
<feature type="signal peptide" evidence="5">
    <location>
        <begin position="1"/>
        <end position="16"/>
    </location>
</feature>
<dbReference type="OrthoDB" id="5818554at2759"/>
<dbReference type="InterPro" id="IPR017850">
    <property type="entry name" value="Alkaline_phosphatase_core_sf"/>
</dbReference>
<dbReference type="SUPFAM" id="SSF53649">
    <property type="entry name" value="Alkaline phosphatase-like"/>
    <property type="match status" value="1"/>
</dbReference>
<dbReference type="GO" id="GO:0046872">
    <property type="term" value="F:metal ion binding"/>
    <property type="evidence" value="ECO:0007669"/>
    <property type="project" value="UniProtKB-KW"/>
</dbReference>
<feature type="chain" id="PRO_5021488333" description="alkaline phosphatase" evidence="5">
    <location>
        <begin position="17"/>
        <end position="679"/>
    </location>
</feature>
<organism evidence="6 7">
    <name type="scientific">Synchytrium microbalum</name>
    <dbReference type="NCBI Taxonomy" id="1806994"/>
    <lineage>
        <taxon>Eukaryota</taxon>
        <taxon>Fungi</taxon>
        <taxon>Fungi incertae sedis</taxon>
        <taxon>Chytridiomycota</taxon>
        <taxon>Chytridiomycota incertae sedis</taxon>
        <taxon>Chytridiomycetes</taxon>
        <taxon>Synchytriales</taxon>
        <taxon>Synchytriaceae</taxon>
        <taxon>Synchytrium</taxon>
    </lineage>
</organism>
<keyword evidence="3" id="KW-0479">Metal-binding</keyword>
<feature type="binding site" evidence="3">
    <location>
        <position position="168"/>
    </location>
    <ligand>
        <name>Zn(2+)</name>
        <dbReference type="ChEBI" id="CHEBI:29105"/>
        <label>2</label>
    </ligand>
</feature>
<keyword evidence="3" id="KW-0460">Magnesium</keyword>
<evidence type="ECO:0000256" key="5">
    <source>
        <dbReference type="SAM" id="SignalP"/>
    </source>
</evidence>
<evidence type="ECO:0000256" key="1">
    <source>
        <dbReference type="ARBA" id="ARBA00012647"/>
    </source>
</evidence>
<feature type="active site" description="Phosphoserine intermediate" evidence="2">
    <location>
        <position position="218"/>
    </location>
</feature>
<dbReference type="InterPro" id="IPR001952">
    <property type="entry name" value="Alkaline_phosphatase"/>
</dbReference>
<dbReference type="STRING" id="1806994.A0A507BWQ2"/>
<dbReference type="PANTHER" id="PTHR11596">
    <property type="entry name" value="ALKALINE PHOSPHATASE"/>
    <property type="match status" value="1"/>
</dbReference>
<gene>
    <name evidence="6" type="primary">PHO8A</name>
    <name evidence="6" type="ORF">SmJEL517_g05333</name>
</gene>
<sequence length="679" mass="72714">MRWITAILALVGLACAQHGVPGQFNRNRAQVCSPNGMNISITPVDGAELLVGQYFDVSIELHNPGGAPIAFSDAGATTIGINNILGVDSTTAISDSWNFTYYADGVAKYYGKSTTVGVNRQAFRNVVLNKPGTYSWTISANGIGYTGSWIVRSYTDRKAKNVLLFIGDGMAPSMISAARTVARKNNFGKYGKNVLAMESLAAIGKIGPNGLDSMITDSANSASAYACGQKGWVNGLNVYADTSAATLDDPKTETITSMIRRLRPKMCIGIVTTSEVQDATPAAFYSHTRRRADKNYITDQMINGWNGTIQGFNFPWSGKPVKADVFMGGGGEFFCQKTNSTPGCASLNNKDYYATFAASGYTVLNSAAALAAYNGSGPIAGIFTKNHMETWLDRNVYPANLALTSNSPDGSATSTPSQPNFDTMVMTAISVMDKKCTDGWFMMAEAASIDKMMHPMDFDRGLSDLLELDRTIAQVVAYDKAGSTAMMVTADHPQGYDSWGTVDTTLFNSADITDGGNSTYFIQKRRAIGDYDTAGWPNLVVDANGLPSQWQQPYVLAHGKVDGPQHSENYQVVLVPDNTTNPLSRNPAIVDTNLTAIWGETIANANPNDPAAAGGLPFNANLPVAEVTTVHTYQNVDLYCHGPSSWVESCSAVNDNTEVFFMIANALGLNGDGTLPTSF</sequence>
<accession>A0A507BWQ2</accession>
<keyword evidence="3" id="KW-0862">Zinc</keyword>
<dbReference type="Proteomes" id="UP000319731">
    <property type="component" value="Unassembled WGS sequence"/>
</dbReference>
<feature type="binding site" evidence="3">
    <location>
        <position position="445"/>
    </location>
    <ligand>
        <name>Mg(2+)</name>
        <dbReference type="ChEBI" id="CHEBI:18420"/>
    </ligand>
</feature>
<evidence type="ECO:0000313" key="7">
    <source>
        <dbReference type="Proteomes" id="UP000319731"/>
    </source>
</evidence>
<keyword evidence="7" id="KW-1185">Reference proteome</keyword>
<evidence type="ECO:0000313" key="6">
    <source>
        <dbReference type="EMBL" id="TPX31309.1"/>
    </source>
</evidence>
<feature type="binding site" evidence="3">
    <location>
        <position position="450"/>
    </location>
    <ligand>
        <name>Zn(2+)</name>
        <dbReference type="ChEBI" id="CHEBI:29105"/>
        <label>2</label>
    </ligand>
</feature>
<keyword evidence="5" id="KW-0732">Signal</keyword>
<feature type="binding site" evidence="3">
    <location>
        <position position="454"/>
    </location>
    <ligand>
        <name>Zn(2+)</name>
        <dbReference type="ChEBI" id="CHEBI:29105"/>
        <label>2</label>
    </ligand>
</feature>
<feature type="binding site" evidence="3">
    <location>
        <position position="491"/>
    </location>
    <ligand>
        <name>Zn(2+)</name>
        <dbReference type="ChEBI" id="CHEBI:29105"/>
        <label>2</label>
    </ligand>
</feature>
<dbReference type="EMBL" id="QEAO01000047">
    <property type="protein sequence ID" value="TPX31309.1"/>
    <property type="molecule type" value="Genomic_DNA"/>
</dbReference>
<comment type="similarity">
    <text evidence="4">Belongs to the alkaline phosphatase family.</text>
</comment>
<dbReference type="PROSITE" id="PS51257">
    <property type="entry name" value="PROKAR_LIPOPROTEIN"/>
    <property type="match status" value="1"/>
</dbReference>
<dbReference type="CDD" id="cd16012">
    <property type="entry name" value="ALP"/>
    <property type="match status" value="1"/>
</dbReference>
<feature type="binding site" evidence="3">
    <location>
        <position position="492"/>
    </location>
    <ligand>
        <name>Zn(2+)</name>
        <dbReference type="ChEBI" id="CHEBI:29105"/>
        <label>2</label>
    </ligand>
</feature>
<dbReference type="PRINTS" id="PR00113">
    <property type="entry name" value="ALKPHPHTASE"/>
</dbReference>
<dbReference type="SMART" id="SM00098">
    <property type="entry name" value="alkPPc"/>
    <property type="match status" value="1"/>
</dbReference>
<evidence type="ECO:0000256" key="3">
    <source>
        <dbReference type="PIRSR" id="PIRSR601952-2"/>
    </source>
</evidence>
<proteinExistence type="inferred from homology"/>
<comment type="cofactor">
    <cofactor evidence="3">
        <name>Mg(2+)</name>
        <dbReference type="ChEBI" id="CHEBI:18420"/>
    </cofactor>
    <text evidence="3">Binds 1 Mg(2+) ion.</text>
</comment>
<dbReference type="Pfam" id="PF00245">
    <property type="entry name" value="Alk_phosphatase"/>
    <property type="match status" value="1"/>
</dbReference>
<dbReference type="GeneID" id="42006556"/>
<dbReference type="EC" id="3.1.3.1" evidence="1"/>
<dbReference type="GO" id="GO:0004035">
    <property type="term" value="F:alkaline phosphatase activity"/>
    <property type="evidence" value="ECO:0007669"/>
    <property type="project" value="UniProtKB-EC"/>
</dbReference>
<evidence type="ECO:0000256" key="2">
    <source>
        <dbReference type="PIRSR" id="PIRSR601952-1"/>
    </source>
</evidence>
<comment type="cofactor">
    <cofactor evidence="3">
        <name>Zn(2+)</name>
        <dbReference type="ChEBI" id="CHEBI:29105"/>
    </cofactor>
    <text evidence="3">Binds 2 Zn(2+) ions.</text>
</comment>
<dbReference type="Gene3D" id="3.40.720.10">
    <property type="entry name" value="Alkaline Phosphatase, subunit A"/>
    <property type="match status" value="1"/>
</dbReference>
<feature type="binding site" evidence="3">
    <location>
        <position position="168"/>
    </location>
    <ligand>
        <name>Mg(2+)</name>
        <dbReference type="ChEBI" id="CHEBI:18420"/>
    </ligand>
</feature>
<protein>
    <recommendedName>
        <fullName evidence="1">alkaline phosphatase</fullName>
        <ecNumber evidence="1">3.1.3.1</ecNumber>
    </recommendedName>
</protein>